<sequence>MRGPDCSSKEAGDLLRGQASAAGAGGEDAFRRLFRFYRQRDASDLRGVVDFSAPGVQNFLELLCM</sequence>
<dbReference type="Proteomes" id="UP000694408">
    <property type="component" value="Unplaced"/>
</dbReference>
<evidence type="ECO:0000313" key="1">
    <source>
        <dbReference type="Ensembl" id="ENSJHYP00000015595.1"/>
    </source>
</evidence>
<name>A0A8C5J8R9_JUNHY</name>
<proteinExistence type="predicted"/>
<dbReference type="AlphaFoldDB" id="A0A8C5J8R9"/>
<reference evidence="1" key="2">
    <citation type="submission" date="2025-09" db="UniProtKB">
        <authorList>
            <consortium name="Ensembl"/>
        </authorList>
    </citation>
    <scope>IDENTIFICATION</scope>
</reference>
<accession>A0A8C5J8R9</accession>
<keyword evidence="2" id="KW-1185">Reference proteome</keyword>
<protein>
    <submittedName>
        <fullName evidence="1">Uncharacterized protein</fullName>
    </submittedName>
</protein>
<dbReference type="Ensembl" id="ENSJHYT00000018810.1">
    <property type="protein sequence ID" value="ENSJHYP00000015595.1"/>
    <property type="gene ID" value="ENSJHYG00000011973.1"/>
</dbReference>
<evidence type="ECO:0000313" key="2">
    <source>
        <dbReference type="Proteomes" id="UP000694408"/>
    </source>
</evidence>
<reference evidence="1" key="1">
    <citation type="submission" date="2025-08" db="UniProtKB">
        <authorList>
            <consortium name="Ensembl"/>
        </authorList>
    </citation>
    <scope>IDENTIFICATION</scope>
</reference>
<organism evidence="1 2">
    <name type="scientific">Junco hyemalis</name>
    <name type="common">Dark-eyed junco</name>
    <dbReference type="NCBI Taxonomy" id="40217"/>
    <lineage>
        <taxon>Eukaryota</taxon>
        <taxon>Metazoa</taxon>
        <taxon>Chordata</taxon>
        <taxon>Craniata</taxon>
        <taxon>Vertebrata</taxon>
        <taxon>Euteleostomi</taxon>
        <taxon>Archelosauria</taxon>
        <taxon>Archosauria</taxon>
        <taxon>Dinosauria</taxon>
        <taxon>Saurischia</taxon>
        <taxon>Theropoda</taxon>
        <taxon>Coelurosauria</taxon>
        <taxon>Aves</taxon>
        <taxon>Neognathae</taxon>
        <taxon>Neoaves</taxon>
        <taxon>Telluraves</taxon>
        <taxon>Australaves</taxon>
        <taxon>Passeriformes</taxon>
        <taxon>Passerellidae</taxon>
        <taxon>Junco</taxon>
    </lineage>
</organism>